<keyword evidence="1" id="KW-0812">Transmembrane</keyword>
<feature type="transmembrane region" description="Helical" evidence="1">
    <location>
        <begin position="64"/>
        <end position="80"/>
    </location>
</feature>
<feature type="transmembrane region" description="Helical" evidence="1">
    <location>
        <begin position="222"/>
        <end position="239"/>
    </location>
</feature>
<dbReference type="InterPro" id="IPR010656">
    <property type="entry name" value="DctM"/>
</dbReference>
<sequence length="659" mass="70886">MNTDKKTSKALDLKAVMALQEKRVFPRFANGTDYAVVIAVSLLLAAFQIWTAGFGVLFALKQRIIHISLLGALTFFLRPVSSRFDTDGEGRRKVFLWDRTFAALMLTSMVYLLWNYEAIQSRAGFPEAWDIGFGLVMIVLLLEMTRRVVGLALPIIACCFLLYAFLGPYMPSMIGHRGYDLERIVAQMYLTTEGIFGVPAGVSATFIYMFILYGAFLEKSGGGIFFIKLAYALTGRMLGGPAKASVFASGLMGSISGSAVANTVTTGAFTIPLMKSVGFRPSFAAAVEASASSGGQLMPPIMGAAAFIMAVFTNIPYKFIMVSAAVPAALYYFAIFISIHFRAKRMGLKPGNAEDLPNARELLKKDWQHIFSLVVLVTLLLMDITPLRAAFWGTLTIIVSCGMRKSTRMSLKSVYEALLLASRNTATVGAACACAGIVVGVVTLTGIGLKFATLIEVLAHGNIIIALLMTMVASLILGMGLPTSACYIVLAVLAAPVLTNLGFPVLASHLFIFYFGIISAITPPVALAAYAGSGISGSNPFKTAVTALSLDLSAFFIPYWFIFNPELLLGKGVLANIAVIFISAVGVVALSAMTQGYLVRKLNAAERTIAMLVTFSLLMVDLRWRLLGLGVFGALLVYLKFSAARSREEASGRFVSVEE</sequence>
<feature type="transmembrane region" description="Helical" evidence="1">
    <location>
        <begin position="195"/>
        <end position="216"/>
    </location>
</feature>
<feature type="transmembrane region" description="Helical" evidence="1">
    <location>
        <begin position="128"/>
        <end position="145"/>
    </location>
</feature>
<dbReference type="NCBIfam" id="TIGR02123">
    <property type="entry name" value="TRAP_fused"/>
    <property type="match status" value="1"/>
</dbReference>
<evidence type="ECO:0000259" key="2">
    <source>
        <dbReference type="Pfam" id="PF06808"/>
    </source>
</evidence>
<dbReference type="AlphaFoldDB" id="A0A5K7ZJN3"/>
<evidence type="ECO:0000256" key="1">
    <source>
        <dbReference type="SAM" id="Phobius"/>
    </source>
</evidence>
<gene>
    <name evidence="3" type="ORF">DSCO28_17820</name>
</gene>
<proteinExistence type="predicted"/>
<feature type="transmembrane region" description="Helical" evidence="1">
    <location>
        <begin position="100"/>
        <end position="116"/>
    </location>
</feature>
<dbReference type="PANTHER" id="PTHR43849:SF2">
    <property type="entry name" value="BLL3936 PROTEIN"/>
    <property type="match status" value="1"/>
</dbReference>
<dbReference type="EMBL" id="AP021876">
    <property type="protein sequence ID" value="BBO81216.1"/>
    <property type="molecule type" value="Genomic_DNA"/>
</dbReference>
<dbReference type="Pfam" id="PF06808">
    <property type="entry name" value="DctM"/>
    <property type="match status" value="1"/>
</dbReference>
<feature type="transmembrane region" description="Helical" evidence="1">
    <location>
        <begin position="573"/>
        <end position="592"/>
    </location>
</feature>
<name>A0A5K7ZJN3_9BACT</name>
<dbReference type="Proteomes" id="UP000425960">
    <property type="component" value="Chromosome"/>
</dbReference>
<organism evidence="3 4">
    <name type="scientific">Desulfosarcina ovata subsp. sediminis</name>
    <dbReference type="NCBI Taxonomy" id="885957"/>
    <lineage>
        <taxon>Bacteria</taxon>
        <taxon>Pseudomonadati</taxon>
        <taxon>Thermodesulfobacteriota</taxon>
        <taxon>Desulfobacteria</taxon>
        <taxon>Desulfobacterales</taxon>
        <taxon>Desulfosarcinaceae</taxon>
        <taxon>Desulfosarcina</taxon>
    </lineage>
</organism>
<keyword evidence="1" id="KW-1133">Transmembrane helix</keyword>
<dbReference type="KEGG" id="dov:DSCO28_17820"/>
<feature type="transmembrane region" description="Helical" evidence="1">
    <location>
        <begin position="294"/>
        <end position="312"/>
    </location>
</feature>
<reference evidence="3 4" key="1">
    <citation type="submission" date="2019-11" db="EMBL/GenBank/DDBJ databases">
        <title>Comparative genomics of hydrocarbon-degrading Desulfosarcina strains.</title>
        <authorList>
            <person name="Watanabe M."/>
            <person name="Kojima H."/>
            <person name="Fukui M."/>
        </authorList>
    </citation>
    <scope>NUCLEOTIDE SEQUENCE [LARGE SCALE GENOMIC DNA]</scope>
    <source>
        <strain evidence="3 4">28bB2T</strain>
    </source>
</reference>
<feature type="transmembrane region" description="Helical" evidence="1">
    <location>
        <begin position="485"/>
        <end position="505"/>
    </location>
</feature>
<feature type="transmembrane region" description="Helical" evidence="1">
    <location>
        <begin position="543"/>
        <end position="561"/>
    </location>
</feature>
<feature type="transmembrane region" description="Helical" evidence="1">
    <location>
        <begin position="424"/>
        <end position="447"/>
    </location>
</feature>
<dbReference type="RefSeq" id="WP_173179239.1">
    <property type="nucleotide sequence ID" value="NZ_AP021876.1"/>
</dbReference>
<feature type="transmembrane region" description="Helical" evidence="1">
    <location>
        <begin position="370"/>
        <end position="403"/>
    </location>
</feature>
<evidence type="ECO:0000313" key="4">
    <source>
        <dbReference type="Proteomes" id="UP000425960"/>
    </source>
</evidence>
<feature type="transmembrane region" description="Helical" evidence="1">
    <location>
        <begin position="459"/>
        <end position="478"/>
    </location>
</feature>
<evidence type="ECO:0000313" key="3">
    <source>
        <dbReference type="EMBL" id="BBO81216.1"/>
    </source>
</evidence>
<feature type="transmembrane region" description="Helical" evidence="1">
    <location>
        <begin position="319"/>
        <end position="341"/>
    </location>
</feature>
<accession>A0A5K7ZJN3</accession>
<feature type="transmembrane region" description="Helical" evidence="1">
    <location>
        <begin position="626"/>
        <end position="643"/>
    </location>
</feature>
<protein>
    <submittedName>
        <fullName evidence="3">C4-dicarboxylate ABC transporter</fullName>
    </submittedName>
</protein>
<feature type="domain" description="TRAP C4-dicarboxylate transport system permease DctM subunit" evidence="2">
    <location>
        <begin position="136"/>
        <end position="569"/>
    </location>
</feature>
<keyword evidence="1" id="KW-0472">Membrane</keyword>
<feature type="transmembrane region" description="Helical" evidence="1">
    <location>
        <begin position="151"/>
        <end position="174"/>
    </location>
</feature>
<dbReference type="InterPro" id="IPR011853">
    <property type="entry name" value="TRAP_DctM-Dct_fused"/>
</dbReference>
<dbReference type="PANTHER" id="PTHR43849">
    <property type="entry name" value="BLL3936 PROTEIN"/>
    <property type="match status" value="1"/>
</dbReference>
<feature type="transmembrane region" description="Helical" evidence="1">
    <location>
        <begin position="251"/>
        <end position="274"/>
    </location>
</feature>
<feature type="transmembrane region" description="Helical" evidence="1">
    <location>
        <begin position="511"/>
        <end position="531"/>
    </location>
</feature>
<feature type="transmembrane region" description="Helical" evidence="1">
    <location>
        <begin position="34"/>
        <end position="57"/>
    </location>
</feature>